<dbReference type="InterPro" id="IPR036514">
    <property type="entry name" value="SGNH_hydro_sf"/>
</dbReference>
<evidence type="ECO:0000256" key="1">
    <source>
        <dbReference type="ARBA" id="ARBA00004613"/>
    </source>
</evidence>
<comment type="subcellular location">
    <subcellularLocation>
        <location evidence="1">Secreted</location>
    </subcellularLocation>
</comment>
<evidence type="ECO:0000256" key="4">
    <source>
        <dbReference type="ARBA" id="ARBA00022729"/>
    </source>
</evidence>
<evidence type="ECO:0000256" key="5">
    <source>
        <dbReference type="ARBA" id="ARBA00022801"/>
    </source>
</evidence>
<dbReference type="InterPro" id="IPR035669">
    <property type="entry name" value="SGNH_plant_lipase-like"/>
</dbReference>
<dbReference type="Pfam" id="PF00657">
    <property type="entry name" value="Lipase_GDSL"/>
    <property type="match status" value="1"/>
</dbReference>
<comment type="similarity">
    <text evidence="2">Belongs to the 'GDSL' lipolytic enzyme family.</text>
</comment>
<dbReference type="EMBL" id="JBFOLK010000053">
    <property type="protein sequence ID" value="KAL2457588.1"/>
    <property type="molecule type" value="Genomic_DNA"/>
</dbReference>
<evidence type="ECO:0000256" key="3">
    <source>
        <dbReference type="ARBA" id="ARBA00022525"/>
    </source>
</evidence>
<dbReference type="PANTHER" id="PTHR45650">
    <property type="entry name" value="GDSL-LIKE LIPASE/ACYLHYDROLASE-RELATED"/>
    <property type="match status" value="1"/>
</dbReference>
<evidence type="ECO:0000313" key="8">
    <source>
        <dbReference type="EMBL" id="KAL2457588.1"/>
    </source>
</evidence>
<dbReference type="GO" id="GO:0016787">
    <property type="term" value="F:hydrolase activity"/>
    <property type="evidence" value="ECO:0007669"/>
    <property type="project" value="UniProtKB-KW"/>
</dbReference>
<evidence type="ECO:0000256" key="6">
    <source>
        <dbReference type="ARBA" id="ARBA00022963"/>
    </source>
</evidence>
<evidence type="ECO:0000256" key="2">
    <source>
        <dbReference type="ARBA" id="ARBA00008668"/>
    </source>
</evidence>
<dbReference type="GO" id="GO:0005576">
    <property type="term" value="C:extracellular region"/>
    <property type="evidence" value="ECO:0007669"/>
    <property type="project" value="UniProtKB-SubCell"/>
</dbReference>
<keyword evidence="5" id="KW-0378">Hydrolase</keyword>
<gene>
    <name evidence="8" type="ORF">Adt_46305</name>
</gene>
<reference evidence="9" key="1">
    <citation type="submission" date="2024-07" db="EMBL/GenBank/DDBJ databases">
        <title>Two chromosome-level genome assemblies of Korean endemic species Abeliophyllum distichum and Forsythia ovata (Oleaceae).</title>
        <authorList>
            <person name="Jang H."/>
        </authorList>
    </citation>
    <scope>NUCLEOTIDE SEQUENCE [LARGE SCALE GENOMIC DNA]</scope>
</reference>
<name>A0ABD1P146_9LAMI</name>
<dbReference type="AlphaFoldDB" id="A0ABD1P146"/>
<keyword evidence="6" id="KW-0442">Lipid degradation</keyword>
<dbReference type="Gene3D" id="3.40.50.1110">
    <property type="entry name" value="SGNH hydrolase"/>
    <property type="match status" value="1"/>
</dbReference>
<evidence type="ECO:0000313" key="9">
    <source>
        <dbReference type="Proteomes" id="UP001604336"/>
    </source>
</evidence>
<dbReference type="CDD" id="cd01837">
    <property type="entry name" value="SGNH_plant_lipase_like"/>
    <property type="match status" value="1"/>
</dbReference>
<sequence length="346" mass="38615">MKSQILVKGQQQVPCLFLMGDSLFDNGNNNLLVTTAKANYPPYGIDYPYGPTGRFSNGRNIADFLGEFLGFDKPISPFVTAKGLKILKGVNYASGGAGILDESGRQQGDRFSLNRQLQNHRTTILRLALLLGSMDQAKEHLRKCLYTIYIGNNDYLNNYFLPQFYSTSRLYTQQQFADFLIQKYSQQLRTLYNYEARKIAIFGVGLIGCLPRVLAMYPPTNGSTCVDSINGAVQLFNNMLKSLVDDLNNDLPNAKFIYINTTSISSGDPSALGIKVANASCCIVSRTITKGLCTPGKVPCSNRREYIFYDDFHPVEIFNQLTAARAYNATSLTDSYPIDIRRLVQQ</sequence>
<dbReference type="InterPro" id="IPR051238">
    <property type="entry name" value="GDSL_esterase/lipase"/>
</dbReference>
<comment type="caution">
    <text evidence="8">The sequence shown here is derived from an EMBL/GenBank/DDBJ whole genome shotgun (WGS) entry which is preliminary data.</text>
</comment>
<keyword evidence="9" id="KW-1185">Reference proteome</keyword>
<organism evidence="8 9">
    <name type="scientific">Abeliophyllum distichum</name>
    <dbReference type="NCBI Taxonomy" id="126358"/>
    <lineage>
        <taxon>Eukaryota</taxon>
        <taxon>Viridiplantae</taxon>
        <taxon>Streptophyta</taxon>
        <taxon>Embryophyta</taxon>
        <taxon>Tracheophyta</taxon>
        <taxon>Spermatophyta</taxon>
        <taxon>Magnoliopsida</taxon>
        <taxon>eudicotyledons</taxon>
        <taxon>Gunneridae</taxon>
        <taxon>Pentapetalae</taxon>
        <taxon>asterids</taxon>
        <taxon>lamiids</taxon>
        <taxon>Lamiales</taxon>
        <taxon>Oleaceae</taxon>
        <taxon>Forsythieae</taxon>
        <taxon>Abeliophyllum</taxon>
    </lineage>
</organism>
<keyword evidence="4" id="KW-0732">Signal</keyword>
<accession>A0ABD1P146</accession>
<proteinExistence type="inferred from homology"/>
<protein>
    <submittedName>
        <fullName evidence="8">GDSL esterase/lipase</fullName>
    </submittedName>
</protein>
<evidence type="ECO:0000256" key="7">
    <source>
        <dbReference type="ARBA" id="ARBA00023098"/>
    </source>
</evidence>
<dbReference type="Proteomes" id="UP001604336">
    <property type="component" value="Unassembled WGS sequence"/>
</dbReference>
<dbReference type="SUPFAM" id="SSF52266">
    <property type="entry name" value="SGNH hydrolase"/>
    <property type="match status" value="1"/>
</dbReference>
<dbReference type="PANTHER" id="PTHR45650:SF9">
    <property type="entry name" value="SGNH HYDROLASE-TYPE ESTERASE DOMAIN-CONTAINING PROTEIN"/>
    <property type="match status" value="1"/>
</dbReference>
<dbReference type="InterPro" id="IPR001087">
    <property type="entry name" value="GDSL"/>
</dbReference>
<keyword evidence="3" id="KW-0964">Secreted</keyword>
<dbReference type="GO" id="GO:0016042">
    <property type="term" value="P:lipid catabolic process"/>
    <property type="evidence" value="ECO:0007669"/>
    <property type="project" value="UniProtKB-KW"/>
</dbReference>
<keyword evidence="7" id="KW-0443">Lipid metabolism</keyword>